<dbReference type="AlphaFoldDB" id="A0A7J6WFB9"/>
<keyword evidence="2" id="KW-1185">Reference proteome</keyword>
<comment type="caution">
    <text evidence="1">The sequence shown here is derived from an EMBL/GenBank/DDBJ whole genome shotgun (WGS) entry which is preliminary data.</text>
</comment>
<proteinExistence type="predicted"/>
<protein>
    <submittedName>
        <fullName evidence="1">Uncharacterized protein</fullName>
    </submittedName>
</protein>
<evidence type="ECO:0000313" key="1">
    <source>
        <dbReference type="EMBL" id="KAF5196109.1"/>
    </source>
</evidence>
<dbReference type="Proteomes" id="UP000554482">
    <property type="component" value="Unassembled WGS sequence"/>
</dbReference>
<organism evidence="1 2">
    <name type="scientific">Thalictrum thalictroides</name>
    <name type="common">Rue-anemone</name>
    <name type="synonym">Anemone thalictroides</name>
    <dbReference type="NCBI Taxonomy" id="46969"/>
    <lineage>
        <taxon>Eukaryota</taxon>
        <taxon>Viridiplantae</taxon>
        <taxon>Streptophyta</taxon>
        <taxon>Embryophyta</taxon>
        <taxon>Tracheophyta</taxon>
        <taxon>Spermatophyta</taxon>
        <taxon>Magnoliopsida</taxon>
        <taxon>Ranunculales</taxon>
        <taxon>Ranunculaceae</taxon>
        <taxon>Thalictroideae</taxon>
        <taxon>Thalictrum</taxon>
    </lineage>
</organism>
<gene>
    <name evidence="1" type="ORF">FRX31_014310</name>
</gene>
<sequence length="258" mass="28222">MAESQSGDDVLSPVEDDVWKSFVTSIVSENYSQSGDDVLSPEDLAWVDSCLVKDPELSEDNCNAMKDALFDIISSEQVLNDDNTVVENDGMQRGVAMDFLMSEEREVRNDRGGGGVGVTEGDSVLGVAALSLGEENDELLASITEKAESEQYEGLRSDRSRFRKFCTKGKKAEVDPELSLVNDSESPFEDDLFKVWDLNASVDEEDELSVELEKVFKETPLQSEQLALNDSFSNLDIGALDDIISGLADMSLHPLSGS</sequence>
<dbReference type="PANTHER" id="PTHR36388:SF1">
    <property type="entry name" value="OS02G0469000 PROTEIN"/>
    <property type="match status" value="1"/>
</dbReference>
<evidence type="ECO:0000313" key="2">
    <source>
        <dbReference type="Proteomes" id="UP000554482"/>
    </source>
</evidence>
<name>A0A7J6WFB9_THATH</name>
<dbReference type="OrthoDB" id="1894296at2759"/>
<dbReference type="EMBL" id="JABWDY010016432">
    <property type="protein sequence ID" value="KAF5196109.1"/>
    <property type="molecule type" value="Genomic_DNA"/>
</dbReference>
<dbReference type="PANTHER" id="PTHR36388">
    <property type="entry name" value="OS02G0469000 PROTEIN"/>
    <property type="match status" value="1"/>
</dbReference>
<reference evidence="1 2" key="1">
    <citation type="submission" date="2020-06" db="EMBL/GenBank/DDBJ databases">
        <title>Transcriptomic and genomic resources for Thalictrum thalictroides and T. hernandezii: Facilitating candidate gene discovery in an emerging model plant lineage.</title>
        <authorList>
            <person name="Arias T."/>
            <person name="Riano-Pachon D.M."/>
            <person name="Di Stilio V.S."/>
        </authorList>
    </citation>
    <scope>NUCLEOTIDE SEQUENCE [LARGE SCALE GENOMIC DNA]</scope>
    <source>
        <strain evidence="2">cv. WT478/WT964</strain>
        <tissue evidence="1">Leaves</tissue>
    </source>
</reference>
<accession>A0A7J6WFB9</accession>